<evidence type="ECO:0000313" key="4">
    <source>
        <dbReference type="RefSeq" id="XP_015874288.3"/>
    </source>
</evidence>
<name>A0A6P3ZL57_ZIZJJ</name>
<organism evidence="3 4">
    <name type="scientific">Ziziphus jujuba</name>
    <name type="common">Chinese jujube</name>
    <name type="synonym">Ziziphus sativa</name>
    <dbReference type="NCBI Taxonomy" id="326968"/>
    <lineage>
        <taxon>Eukaryota</taxon>
        <taxon>Viridiplantae</taxon>
        <taxon>Streptophyta</taxon>
        <taxon>Embryophyta</taxon>
        <taxon>Tracheophyta</taxon>
        <taxon>Spermatophyta</taxon>
        <taxon>Magnoliopsida</taxon>
        <taxon>eudicotyledons</taxon>
        <taxon>Gunneridae</taxon>
        <taxon>Pentapetalae</taxon>
        <taxon>rosids</taxon>
        <taxon>fabids</taxon>
        <taxon>Rosales</taxon>
        <taxon>Rhamnaceae</taxon>
        <taxon>Paliureae</taxon>
        <taxon>Ziziphus</taxon>
    </lineage>
</organism>
<dbReference type="FunCoup" id="A0A6P3ZL57">
    <property type="interactions" value="386"/>
</dbReference>
<dbReference type="KEGG" id="zju:107411257"/>
<dbReference type="Pfam" id="PF07859">
    <property type="entry name" value="Abhydrolase_3"/>
    <property type="match status" value="1"/>
</dbReference>
<evidence type="ECO:0000259" key="2">
    <source>
        <dbReference type="Pfam" id="PF07859"/>
    </source>
</evidence>
<evidence type="ECO:0000256" key="1">
    <source>
        <dbReference type="ARBA" id="ARBA00010515"/>
    </source>
</evidence>
<dbReference type="GeneID" id="107411257"/>
<dbReference type="PANTHER" id="PTHR23024">
    <property type="entry name" value="ARYLACETAMIDE DEACETYLASE"/>
    <property type="match status" value="1"/>
</dbReference>
<evidence type="ECO:0000313" key="3">
    <source>
        <dbReference type="Proteomes" id="UP001652623"/>
    </source>
</evidence>
<sequence length="425" mass="46975">MATTCVLPFNGSSLLSLKCSSFPSHSSSATLYKRLAKNGFAISKMSTKLQALIKKSQNPFNGPLFLDHHNHQPHLSLSLSYITHSRSTIVVLANTTPPTTTMDTQNLSNEVAHDFSPYLKIFKDGRIERIAGIDTVPPSLDPTTGVDSKDVVISPDNDVSARLYIPKTITTTTDKRLPLLVYFHGGAFCIETPFSRNYHNFVINLVAEANVVAISVHYRRAPEHPLPIAYEDSWESIKWVVSHFDGKGPQDWLNSYVDYQRVFFGGDSAGANIAHHMALRVGSDGLGGPKLVGIALIHPYFWGSTPIGSESTQVEKRRMAGGIWMFACPTTSGLDDPLINPDKDPNLGKLGGERVLVCVAEKDVLKDRGWYYGELLKRNGWGGTVEVDEAKDEEHVYHMFKPTCENALAMIKKIASFINQDDDQV</sequence>
<dbReference type="InterPro" id="IPR029058">
    <property type="entry name" value="AB_hydrolase_fold"/>
</dbReference>
<dbReference type="InterPro" id="IPR013094">
    <property type="entry name" value="AB_hydrolase_3"/>
</dbReference>
<dbReference type="InterPro" id="IPR050466">
    <property type="entry name" value="Carboxylest/Gibb_receptor"/>
</dbReference>
<dbReference type="RefSeq" id="XP_015874288.3">
    <property type="nucleotide sequence ID" value="XM_016018802.4"/>
</dbReference>
<keyword evidence="3" id="KW-1185">Reference proteome</keyword>
<dbReference type="InParanoid" id="A0A6P3ZL57"/>
<proteinExistence type="inferred from homology"/>
<dbReference type="PANTHER" id="PTHR23024:SF467">
    <property type="entry name" value="CARBOXYLESTERASE 12-RELATED"/>
    <property type="match status" value="1"/>
</dbReference>
<dbReference type="AlphaFoldDB" id="A0A6P3ZL57"/>
<gene>
    <name evidence="4" type="primary">LOC107411257</name>
</gene>
<dbReference type="GO" id="GO:0016787">
    <property type="term" value="F:hydrolase activity"/>
    <property type="evidence" value="ECO:0007669"/>
    <property type="project" value="InterPro"/>
</dbReference>
<dbReference type="Gene3D" id="3.40.50.1820">
    <property type="entry name" value="alpha/beta hydrolase"/>
    <property type="match status" value="1"/>
</dbReference>
<dbReference type="Proteomes" id="UP001652623">
    <property type="component" value="Chromosome 9"/>
</dbReference>
<dbReference type="SUPFAM" id="SSF53474">
    <property type="entry name" value="alpha/beta-Hydrolases"/>
    <property type="match status" value="1"/>
</dbReference>
<feature type="domain" description="Alpha/beta hydrolase fold-3" evidence="2">
    <location>
        <begin position="180"/>
        <end position="399"/>
    </location>
</feature>
<accession>A0A6P3ZL57</accession>
<comment type="similarity">
    <text evidence="1">Belongs to the 'GDXG' lipolytic enzyme family.</text>
</comment>
<protein>
    <submittedName>
        <fullName evidence="4">Probable carboxylesterase 12</fullName>
    </submittedName>
</protein>
<reference evidence="4" key="1">
    <citation type="submission" date="2025-08" db="UniProtKB">
        <authorList>
            <consortium name="RefSeq"/>
        </authorList>
    </citation>
    <scope>IDENTIFICATION</scope>
    <source>
        <tissue evidence="4">Seedling</tissue>
    </source>
</reference>